<proteinExistence type="predicted"/>
<feature type="transmembrane region" description="Helical" evidence="1">
    <location>
        <begin position="9"/>
        <end position="29"/>
    </location>
</feature>
<dbReference type="RefSeq" id="WP_125712963.1">
    <property type="nucleotide sequence ID" value="NZ_JBHTOP010000026.1"/>
</dbReference>
<dbReference type="InterPro" id="IPR010315">
    <property type="entry name" value="DUF915_hydro-like"/>
</dbReference>
<name>A0ABW4J9I2_9LACO</name>
<dbReference type="Pfam" id="PF06028">
    <property type="entry name" value="DUF915"/>
    <property type="match status" value="1"/>
</dbReference>
<evidence type="ECO:0000313" key="3">
    <source>
        <dbReference type="Proteomes" id="UP001597267"/>
    </source>
</evidence>
<sequence length="287" mass="32598">MVGLKHKKWLWGLLIVGLVVVVGIFGYHAQQQKILKSKYTFTSTPTIFVHGYRGNLHSEAEMMADIQTAKIGRHQLTVIVDKKGQIHFKGHLNQRMKNPLIAVVFKDNTAGERAYANWLNQIMPLLKRKYQVQNYNAVGHSMGAVAWVLYATAKHDGSQYPKMKKLVTIAGPFAGILGWDDAVNQNYFVKGTREPYYQSALFQQIKRQRYNFPKNVPVLNIYGDLKDGTHSDSTVSVVSATALESLIQQQAQSYTQVEITGRRAQHSALHKHNQKVNRHLINFLWGK</sequence>
<keyword evidence="1" id="KW-0812">Transmembrane</keyword>
<protein>
    <submittedName>
        <fullName evidence="2">Alpha/beta hydrolase</fullName>
    </submittedName>
</protein>
<accession>A0ABW4J9I2</accession>
<gene>
    <name evidence="2" type="ORF">ACFQ5M_12235</name>
</gene>
<organism evidence="2 3">
    <name type="scientific">Agrilactobacillus yilanensis</name>
    <dbReference type="NCBI Taxonomy" id="2485997"/>
    <lineage>
        <taxon>Bacteria</taxon>
        <taxon>Bacillati</taxon>
        <taxon>Bacillota</taxon>
        <taxon>Bacilli</taxon>
        <taxon>Lactobacillales</taxon>
        <taxon>Lactobacillaceae</taxon>
        <taxon>Agrilactobacillus</taxon>
    </lineage>
</organism>
<dbReference type="EMBL" id="JBHTOP010000026">
    <property type="protein sequence ID" value="MFD1672872.1"/>
    <property type="molecule type" value="Genomic_DNA"/>
</dbReference>
<comment type="caution">
    <text evidence="2">The sequence shown here is derived from an EMBL/GenBank/DDBJ whole genome shotgun (WGS) entry which is preliminary data.</text>
</comment>
<dbReference type="InterPro" id="IPR029058">
    <property type="entry name" value="AB_hydrolase_fold"/>
</dbReference>
<keyword evidence="1" id="KW-0472">Membrane</keyword>
<reference evidence="3" key="1">
    <citation type="journal article" date="2019" name="Int. J. Syst. Evol. Microbiol.">
        <title>The Global Catalogue of Microorganisms (GCM) 10K type strain sequencing project: providing services to taxonomists for standard genome sequencing and annotation.</title>
        <authorList>
            <consortium name="The Broad Institute Genomics Platform"/>
            <consortium name="The Broad Institute Genome Sequencing Center for Infectious Disease"/>
            <person name="Wu L."/>
            <person name="Ma J."/>
        </authorList>
    </citation>
    <scope>NUCLEOTIDE SEQUENCE [LARGE SCALE GENOMIC DNA]</scope>
    <source>
        <strain evidence="3">CCM 8896</strain>
    </source>
</reference>
<dbReference type="Gene3D" id="3.40.50.1820">
    <property type="entry name" value="alpha/beta hydrolase"/>
    <property type="match status" value="1"/>
</dbReference>
<keyword evidence="2" id="KW-0378">Hydrolase</keyword>
<dbReference type="Proteomes" id="UP001597267">
    <property type="component" value="Unassembled WGS sequence"/>
</dbReference>
<evidence type="ECO:0000313" key="2">
    <source>
        <dbReference type="EMBL" id="MFD1672872.1"/>
    </source>
</evidence>
<keyword evidence="3" id="KW-1185">Reference proteome</keyword>
<dbReference type="SUPFAM" id="SSF53474">
    <property type="entry name" value="alpha/beta-Hydrolases"/>
    <property type="match status" value="1"/>
</dbReference>
<keyword evidence="1" id="KW-1133">Transmembrane helix</keyword>
<dbReference type="GO" id="GO:0016787">
    <property type="term" value="F:hydrolase activity"/>
    <property type="evidence" value="ECO:0007669"/>
    <property type="project" value="UniProtKB-KW"/>
</dbReference>
<evidence type="ECO:0000256" key="1">
    <source>
        <dbReference type="SAM" id="Phobius"/>
    </source>
</evidence>